<dbReference type="Proteomes" id="UP000094236">
    <property type="component" value="Unassembled WGS sequence"/>
</dbReference>
<evidence type="ECO:0000313" key="1">
    <source>
        <dbReference type="EMBL" id="ODV97423.1"/>
    </source>
</evidence>
<gene>
    <name evidence="1" type="ORF">PACTADRAFT_32889</name>
</gene>
<name>A0A1E4U078_PACTA</name>
<sequence length="157" mass="17569">MPAFNDYCIVCDKLCLQNSVYCSDSCRLHDQTSSNTSPMLSAKNPYCYTSPLLKGREEVENENNNGMHLLHYDSPILPTSHGSNCELDNDYLTLSYGSGNTTNTNSNKKNTNTTSTSTARNYLLHNTKSDLISDYLSSTSLNYKKWLNSTATIERLV</sequence>
<reference evidence="2" key="1">
    <citation type="submission" date="2016-05" db="EMBL/GenBank/DDBJ databases">
        <title>Comparative genomics of biotechnologically important yeasts.</title>
        <authorList>
            <consortium name="DOE Joint Genome Institute"/>
            <person name="Riley R."/>
            <person name="Haridas S."/>
            <person name="Wolfe K.H."/>
            <person name="Lopes M.R."/>
            <person name="Hittinger C.T."/>
            <person name="Goker M."/>
            <person name="Salamov A."/>
            <person name="Wisecaver J."/>
            <person name="Long T.M."/>
            <person name="Aerts A.L."/>
            <person name="Barry K."/>
            <person name="Choi C."/>
            <person name="Clum A."/>
            <person name="Coughlan A.Y."/>
            <person name="Deshpande S."/>
            <person name="Douglass A.P."/>
            <person name="Hanson S.J."/>
            <person name="Klenk H.-P."/>
            <person name="Labutti K."/>
            <person name="Lapidus A."/>
            <person name="Lindquist E."/>
            <person name="Lipzen A."/>
            <person name="Meier-Kolthoff J.P."/>
            <person name="Ohm R.A."/>
            <person name="Otillar R.P."/>
            <person name="Pangilinan J."/>
            <person name="Peng Y."/>
            <person name="Rokas A."/>
            <person name="Rosa C.A."/>
            <person name="Scheuner C."/>
            <person name="Sibirny A.A."/>
            <person name="Slot J.C."/>
            <person name="Stielow J.B."/>
            <person name="Sun H."/>
            <person name="Kurtzman C.P."/>
            <person name="Blackwell M."/>
            <person name="Grigoriev I.V."/>
            <person name="Jeffries T.W."/>
        </authorList>
    </citation>
    <scope>NUCLEOTIDE SEQUENCE [LARGE SCALE GENOMIC DNA]</scope>
    <source>
        <strain evidence="2">NRRL Y-2460</strain>
    </source>
</reference>
<accession>A0A1E4U078</accession>
<dbReference type="Pfam" id="PF12855">
    <property type="entry name" value="Ecl1"/>
    <property type="match status" value="1"/>
</dbReference>
<dbReference type="InterPro" id="IPR024368">
    <property type="entry name" value="Ecl1/2/3"/>
</dbReference>
<keyword evidence="2" id="KW-1185">Reference proteome</keyword>
<dbReference type="AlphaFoldDB" id="A0A1E4U078"/>
<evidence type="ECO:0000313" key="2">
    <source>
        <dbReference type="Proteomes" id="UP000094236"/>
    </source>
</evidence>
<dbReference type="EMBL" id="KV454012">
    <property type="protein sequence ID" value="ODV97423.1"/>
    <property type="molecule type" value="Genomic_DNA"/>
</dbReference>
<organism evidence="1 2">
    <name type="scientific">Pachysolen tannophilus NRRL Y-2460</name>
    <dbReference type="NCBI Taxonomy" id="669874"/>
    <lineage>
        <taxon>Eukaryota</taxon>
        <taxon>Fungi</taxon>
        <taxon>Dikarya</taxon>
        <taxon>Ascomycota</taxon>
        <taxon>Saccharomycotina</taxon>
        <taxon>Pichiomycetes</taxon>
        <taxon>Pachysolenaceae</taxon>
        <taxon>Pachysolen</taxon>
    </lineage>
</organism>
<protein>
    <submittedName>
        <fullName evidence="1">Uncharacterized protein</fullName>
    </submittedName>
</protein>
<dbReference type="OrthoDB" id="2563506at2759"/>
<proteinExistence type="predicted"/>